<feature type="compositionally biased region" description="Basic and acidic residues" evidence="1">
    <location>
        <begin position="53"/>
        <end position="64"/>
    </location>
</feature>
<geneLocation type="plasmid" evidence="2">
    <name>pNSL1</name>
</geneLocation>
<protein>
    <submittedName>
        <fullName evidence="2">Uncharacterized protein</fullName>
    </submittedName>
</protein>
<dbReference type="AlphaFoldDB" id="A0A097SQC7"/>
<organism evidence="2">
    <name type="scientific">Rhodococcus sp. NS1</name>
    <dbReference type="NCBI Taxonomy" id="402236"/>
    <lineage>
        <taxon>Bacteria</taxon>
        <taxon>Bacillati</taxon>
        <taxon>Actinomycetota</taxon>
        <taxon>Actinomycetes</taxon>
        <taxon>Mycobacteriales</taxon>
        <taxon>Nocardiaceae</taxon>
        <taxon>Rhodococcus</taxon>
    </lineage>
</organism>
<sequence>MCWPIGTTGCFVTRPDMSEDRSFTDESWDDYQFWISIDRNNSSASTSSSGIADETRTRGSENRRSLPLLIKPRLRRLELSGVEAPIPVSPDIRKDVGGCSATVEDEAMRGSASRRRSRARTTYLQLGQRRARHPGSAPVRRPRRRIGDPSPRAADRGGRRRRSTPAPATVRRPARPRRQARPNPHGRRDVNVPLTEVCGSTSAARWRRRTM</sequence>
<feature type="region of interest" description="Disordered" evidence="1">
    <location>
        <begin position="42"/>
        <end position="64"/>
    </location>
</feature>
<feature type="region of interest" description="Disordered" evidence="1">
    <location>
        <begin position="103"/>
        <end position="196"/>
    </location>
</feature>
<evidence type="ECO:0000256" key="1">
    <source>
        <dbReference type="SAM" id="MobiDB-lite"/>
    </source>
</evidence>
<keyword evidence="2" id="KW-0614">Plasmid</keyword>
<gene>
    <name evidence="2" type="ORF">LRS1606.286</name>
</gene>
<evidence type="ECO:0000313" key="2">
    <source>
        <dbReference type="EMBL" id="AIU93720.1"/>
    </source>
</evidence>
<name>A0A097SQC7_9NOCA</name>
<dbReference type="EMBL" id="KJ605395">
    <property type="protein sequence ID" value="AIU93720.1"/>
    <property type="molecule type" value="Genomic_DNA"/>
</dbReference>
<proteinExistence type="predicted"/>
<accession>A0A097SQC7</accession>
<reference evidence="2" key="1">
    <citation type="submission" date="2014-03" db="EMBL/GenBank/DDBJ databases">
        <authorList>
            <person name="Zhang G."/>
            <person name="Zhu L."/>
            <person name="Fang P."/>
        </authorList>
    </citation>
    <scope>NUCLEOTIDE SEQUENCE</scope>
    <source>
        <strain evidence="2">NS1</strain>
        <plasmid evidence="2">pNSL1</plasmid>
    </source>
</reference>